<dbReference type="PANTHER" id="PTHR46916:SF2">
    <property type="entry name" value="TRANSMEMBRANE PROTEIN 205"/>
    <property type="match status" value="1"/>
</dbReference>
<gene>
    <name evidence="9" type="primary">tmem205_1</name>
    <name evidence="9" type="ORF">N1851_001669</name>
</gene>
<protein>
    <recommendedName>
        <fullName evidence="3">Transmembrane protein 205</fullName>
    </recommendedName>
</protein>
<evidence type="ECO:0000256" key="4">
    <source>
        <dbReference type="ARBA" id="ARBA00022692"/>
    </source>
</evidence>
<dbReference type="InterPro" id="IPR042623">
    <property type="entry name" value="TMEM205"/>
</dbReference>
<evidence type="ECO:0000256" key="3">
    <source>
        <dbReference type="ARBA" id="ARBA00015041"/>
    </source>
</evidence>
<proteinExistence type="inferred from homology"/>
<feature type="transmembrane region" description="Helical" evidence="7">
    <location>
        <begin position="13"/>
        <end position="33"/>
    </location>
</feature>
<evidence type="ECO:0000256" key="2">
    <source>
        <dbReference type="ARBA" id="ARBA00011001"/>
    </source>
</evidence>
<dbReference type="AlphaFoldDB" id="A0AA47PBH7"/>
<organism evidence="9 10">
    <name type="scientific">Merluccius polli</name>
    <name type="common">Benguela hake</name>
    <name type="synonym">Merluccius cadenati</name>
    <dbReference type="NCBI Taxonomy" id="89951"/>
    <lineage>
        <taxon>Eukaryota</taxon>
        <taxon>Metazoa</taxon>
        <taxon>Chordata</taxon>
        <taxon>Craniata</taxon>
        <taxon>Vertebrata</taxon>
        <taxon>Euteleostomi</taxon>
        <taxon>Actinopterygii</taxon>
        <taxon>Neopterygii</taxon>
        <taxon>Teleostei</taxon>
        <taxon>Neoteleostei</taxon>
        <taxon>Acanthomorphata</taxon>
        <taxon>Zeiogadaria</taxon>
        <taxon>Gadariae</taxon>
        <taxon>Gadiformes</taxon>
        <taxon>Gadoidei</taxon>
        <taxon>Merlucciidae</taxon>
        <taxon>Merluccius</taxon>
    </lineage>
</organism>
<dbReference type="PANTHER" id="PTHR46916">
    <property type="entry name" value="TRANSMEMBRANE PROTEIN 205"/>
    <property type="match status" value="1"/>
</dbReference>
<keyword evidence="10" id="KW-1185">Reference proteome</keyword>
<accession>A0AA47PBH7</accession>
<name>A0AA47PBH7_MERPO</name>
<evidence type="ECO:0000256" key="1">
    <source>
        <dbReference type="ARBA" id="ARBA00004141"/>
    </source>
</evidence>
<comment type="caution">
    <text evidence="9">The sequence shown here is derived from an EMBL/GenBank/DDBJ whole genome shotgun (WGS) entry which is preliminary data.</text>
</comment>
<dbReference type="EMBL" id="JAOPHQ010000081">
    <property type="protein sequence ID" value="KAK0155825.1"/>
    <property type="molecule type" value="Genomic_DNA"/>
</dbReference>
<comment type="similarity">
    <text evidence="2">Belongs to the TMEM205 family.</text>
</comment>
<sequence>MRTAGEPSDPIKVLHLMLLSFSWGMQLWVSFIAGPALVRQVPRHTFGLVQSKLLRVYFYCLLVGNSGGLVVHALHHPGALLELQAVVYVVALVTAAINAWWLGPATTELMFLLRGVEEEHGLGRQVGLGSQKEAYAKLREQDPKYREWKRRFGRNHGLSSLANLVGFACTTTSLVYTALNLSTI</sequence>
<evidence type="ECO:0000256" key="5">
    <source>
        <dbReference type="ARBA" id="ARBA00022989"/>
    </source>
</evidence>
<evidence type="ECO:0000313" key="10">
    <source>
        <dbReference type="Proteomes" id="UP001174136"/>
    </source>
</evidence>
<dbReference type="Proteomes" id="UP001174136">
    <property type="component" value="Unassembled WGS sequence"/>
</dbReference>
<feature type="transmembrane region" description="Helical" evidence="7">
    <location>
        <begin position="54"/>
        <end position="73"/>
    </location>
</feature>
<feature type="transmembrane region" description="Helical" evidence="7">
    <location>
        <begin position="85"/>
        <end position="103"/>
    </location>
</feature>
<reference evidence="9" key="1">
    <citation type="journal article" date="2023" name="Front. Mar. Sci.">
        <title>A new Merluccius polli reference genome to investigate the effects of global change in West African waters.</title>
        <authorList>
            <person name="Mateo J.L."/>
            <person name="Blanco-Fernandez C."/>
            <person name="Garcia-Vazquez E."/>
            <person name="Machado-Schiaffino G."/>
        </authorList>
    </citation>
    <scope>NUCLEOTIDE SEQUENCE</scope>
    <source>
        <strain evidence="9">C29</strain>
        <tissue evidence="9">Fin</tissue>
    </source>
</reference>
<feature type="domain" description="TMEM205-like" evidence="8">
    <location>
        <begin position="18"/>
        <end position="111"/>
    </location>
</feature>
<dbReference type="Pfam" id="PF13664">
    <property type="entry name" value="DUF4149"/>
    <property type="match status" value="1"/>
</dbReference>
<dbReference type="InterPro" id="IPR025423">
    <property type="entry name" value="TMEM205-like"/>
</dbReference>
<feature type="transmembrane region" description="Helical" evidence="7">
    <location>
        <begin position="158"/>
        <end position="179"/>
    </location>
</feature>
<keyword evidence="5 7" id="KW-1133">Transmembrane helix</keyword>
<keyword evidence="6 7" id="KW-0472">Membrane</keyword>
<keyword evidence="4 7" id="KW-0812">Transmembrane</keyword>
<evidence type="ECO:0000259" key="8">
    <source>
        <dbReference type="Pfam" id="PF13664"/>
    </source>
</evidence>
<evidence type="ECO:0000313" key="9">
    <source>
        <dbReference type="EMBL" id="KAK0155825.1"/>
    </source>
</evidence>
<evidence type="ECO:0000256" key="6">
    <source>
        <dbReference type="ARBA" id="ARBA00023136"/>
    </source>
</evidence>
<dbReference type="GO" id="GO:0016020">
    <property type="term" value="C:membrane"/>
    <property type="evidence" value="ECO:0007669"/>
    <property type="project" value="UniProtKB-SubCell"/>
</dbReference>
<comment type="subcellular location">
    <subcellularLocation>
        <location evidence="1">Membrane</location>
        <topology evidence="1">Multi-pass membrane protein</topology>
    </subcellularLocation>
</comment>
<evidence type="ECO:0000256" key="7">
    <source>
        <dbReference type="SAM" id="Phobius"/>
    </source>
</evidence>